<reference evidence="1" key="1">
    <citation type="submission" date="2021-12" db="EMBL/GenBank/DDBJ databases">
        <authorList>
            <person name="King R."/>
        </authorList>
    </citation>
    <scope>NUCLEOTIDE SEQUENCE</scope>
</reference>
<accession>A0A9N8Q259</accession>
<organism evidence="1 2">
    <name type="scientific">Chrysodeixis includens</name>
    <name type="common">Soybean looper</name>
    <name type="synonym">Pseudoplusia includens</name>
    <dbReference type="NCBI Taxonomy" id="689277"/>
    <lineage>
        <taxon>Eukaryota</taxon>
        <taxon>Metazoa</taxon>
        <taxon>Ecdysozoa</taxon>
        <taxon>Arthropoda</taxon>
        <taxon>Hexapoda</taxon>
        <taxon>Insecta</taxon>
        <taxon>Pterygota</taxon>
        <taxon>Neoptera</taxon>
        <taxon>Endopterygota</taxon>
        <taxon>Lepidoptera</taxon>
        <taxon>Glossata</taxon>
        <taxon>Ditrysia</taxon>
        <taxon>Noctuoidea</taxon>
        <taxon>Noctuidae</taxon>
        <taxon>Plusiinae</taxon>
        <taxon>Chrysodeixis</taxon>
    </lineage>
</organism>
<dbReference type="EMBL" id="LR824027">
    <property type="protein sequence ID" value="CAD0205547.1"/>
    <property type="molecule type" value="Genomic_DNA"/>
</dbReference>
<dbReference type="AlphaFoldDB" id="A0A9N8Q259"/>
<gene>
    <name evidence="1" type="ORF">CINC_LOCUS7846</name>
</gene>
<proteinExistence type="predicted"/>
<keyword evidence="2" id="KW-1185">Reference proteome</keyword>
<name>A0A9N8Q259_CHRIL</name>
<protein>
    <submittedName>
        <fullName evidence="1">Uncharacterized protein</fullName>
    </submittedName>
</protein>
<evidence type="ECO:0000313" key="2">
    <source>
        <dbReference type="Proteomes" id="UP001154114"/>
    </source>
</evidence>
<dbReference type="Proteomes" id="UP001154114">
    <property type="component" value="Chromosome 24"/>
</dbReference>
<evidence type="ECO:0000313" key="1">
    <source>
        <dbReference type="EMBL" id="CAD0205547.1"/>
    </source>
</evidence>
<sequence>MLCSFCFTVVYGRISGGLVSYEQIYLHEIADSSNKVVFYKKCNDAKKSKRSDPSLYLLLMERDNCTAGWCYCSSKSMDIRSQILKPRAVSLAPEKNLGYHKL</sequence>